<evidence type="ECO:0000313" key="1">
    <source>
        <dbReference type="EMBL" id="KKL93465.1"/>
    </source>
</evidence>
<organism evidence="1">
    <name type="scientific">marine sediment metagenome</name>
    <dbReference type="NCBI Taxonomy" id="412755"/>
    <lineage>
        <taxon>unclassified sequences</taxon>
        <taxon>metagenomes</taxon>
        <taxon>ecological metagenomes</taxon>
    </lineage>
</organism>
<feature type="non-terminal residue" evidence="1">
    <location>
        <position position="1"/>
    </location>
</feature>
<protein>
    <recommendedName>
        <fullName evidence="2">ACT domain-containing protein</fullName>
    </recommendedName>
</protein>
<accession>A0A0F9II28</accession>
<comment type="caution">
    <text evidence="1">The sequence shown here is derived from an EMBL/GenBank/DDBJ whole genome shotgun (WGS) entry which is preliminary data.</text>
</comment>
<evidence type="ECO:0008006" key="2">
    <source>
        <dbReference type="Google" id="ProtNLM"/>
    </source>
</evidence>
<dbReference type="EMBL" id="LAZR01019179">
    <property type="protein sequence ID" value="KKL93465.1"/>
    <property type="molecule type" value="Genomic_DNA"/>
</dbReference>
<dbReference type="AlphaFoldDB" id="A0A0F9II28"/>
<reference evidence="1" key="1">
    <citation type="journal article" date="2015" name="Nature">
        <title>Complex archaea that bridge the gap between prokaryotes and eukaryotes.</title>
        <authorList>
            <person name="Spang A."/>
            <person name="Saw J.H."/>
            <person name="Jorgensen S.L."/>
            <person name="Zaremba-Niedzwiedzka K."/>
            <person name="Martijn J."/>
            <person name="Lind A.E."/>
            <person name="van Eijk R."/>
            <person name="Schleper C."/>
            <person name="Guy L."/>
            <person name="Ettema T.J."/>
        </authorList>
    </citation>
    <scope>NUCLEOTIDE SEQUENCE</scope>
</reference>
<name>A0A0F9II28_9ZZZZ</name>
<proteinExistence type="predicted"/>
<gene>
    <name evidence="1" type="ORF">LCGC14_1874390</name>
</gene>
<sequence length="145" mass="16745">IKPISQYGGNIYGILHNHDKKKNNLIPVNVSFDLKEDLIELSLKKIQKELSEKNIEITKISVSSKNKLLTVILTGHVFDTDITDTIKRLNSKNIKILELQAKFTEVDEISDVKMKVEFPELMTKLELIHEIEKICEEKNLFLIRS</sequence>